<dbReference type="InterPro" id="IPR024372">
    <property type="entry name" value="Ecm29_N"/>
</dbReference>
<dbReference type="OrthoDB" id="16066at2759"/>
<dbReference type="InterPro" id="IPR055444">
    <property type="entry name" value="ARM_ECM29"/>
</dbReference>
<comment type="caution">
    <text evidence="5">The sequence shown here is derived from an EMBL/GenBank/DDBJ whole genome shotgun (WGS) entry which is preliminary data.</text>
</comment>
<accession>A0A8K0NY12</accession>
<feature type="domain" description="Proteasome component Ecm29 N-terminal" evidence="3">
    <location>
        <begin position="1"/>
        <end position="451"/>
    </location>
</feature>
<evidence type="ECO:0000313" key="6">
    <source>
        <dbReference type="Proteomes" id="UP000792457"/>
    </source>
</evidence>
<dbReference type="InterPro" id="IPR011989">
    <property type="entry name" value="ARM-like"/>
</dbReference>
<evidence type="ECO:0000259" key="4">
    <source>
        <dbReference type="Pfam" id="PF23702"/>
    </source>
</evidence>
<keyword evidence="6" id="KW-1185">Reference proteome</keyword>
<dbReference type="SUPFAM" id="SSF48371">
    <property type="entry name" value="ARM repeat"/>
    <property type="match status" value="1"/>
</dbReference>
<dbReference type="GO" id="GO:0043248">
    <property type="term" value="P:proteasome assembly"/>
    <property type="evidence" value="ECO:0007669"/>
    <property type="project" value="InterPro"/>
</dbReference>
<organism evidence="5 6">
    <name type="scientific">Ladona fulva</name>
    <name type="common">Scarce chaser dragonfly</name>
    <name type="synonym">Libellula fulva</name>
    <dbReference type="NCBI Taxonomy" id="123851"/>
    <lineage>
        <taxon>Eukaryota</taxon>
        <taxon>Metazoa</taxon>
        <taxon>Ecdysozoa</taxon>
        <taxon>Arthropoda</taxon>
        <taxon>Hexapoda</taxon>
        <taxon>Insecta</taxon>
        <taxon>Pterygota</taxon>
        <taxon>Palaeoptera</taxon>
        <taxon>Odonata</taxon>
        <taxon>Epiprocta</taxon>
        <taxon>Anisoptera</taxon>
        <taxon>Libelluloidea</taxon>
        <taxon>Libellulidae</taxon>
        <taxon>Ladona</taxon>
    </lineage>
</organism>
<evidence type="ECO:0000256" key="1">
    <source>
        <dbReference type="ARBA" id="ARBA00022737"/>
    </source>
</evidence>
<reference evidence="5" key="1">
    <citation type="submission" date="2013-04" db="EMBL/GenBank/DDBJ databases">
        <authorList>
            <person name="Qu J."/>
            <person name="Murali S.C."/>
            <person name="Bandaranaike D."/>
            <person name="Bellair M."/>
            <person name="Blankenburg K."/>
            <person name="Chao H."/>
            <person name="Dinh H."/>
            <person name="Doddapaneni H."/>
            <person name="Downs B."/>
            <person name="Dugan-Rocha S."/>
            <person name="Elkadiri S."/>
            <person name="Gnanaolivu R.D."/>
            <person name="Hernandez B."/>
            <person name="Javaid M."/>
            <person name="Jayaseelan J.C."/>
            <person name="Lee S."/>
            <person name="Li M."/>
            <person name="Ming W."/>
            <person name="Munidasa M."/>
            <person name="Muniz J."/>
            <person name="Nguyen L."/>
            <person name="Ongeri F."/>
            <person name="Osuji N."/>
            <person name="Pu L.-L."/>
            <person name="Puazo M."/>
            <person name="Qu C."/>
            <person name="Quiroz J."/>
            <person name="Raj R."/>
            <person name="Weissenberger G."/>
            <person name="Xin Y."/>
            <person name="Zou X."/>
            <person name="Han Y."/>
            <person name="Richards S."/>
            <person name="Worley K."/>
            <person name="Muzny D."/>
            <person name="Gibbs R."/>
        </authorList>
    </citation>
    <scope>NUCLEOTIDE SEQUENCE</scope>
    <source>
        <strain evidence="5">Sampled in the wild</strain>
    </source>
</reference>
<dbReference type="GO" id="GO:0060090">
    <property type="term" value="F:molecular adaptor activity"/>
    <property type="evidence" value="ECO:0007669"/>
    <property type="project" value="InterPro"/>
</dbReference>
<feature type="compositionally biased region" description="Low complexity" evidence="2">
    <location>
        <begin position="212"/>
        <end position="241"/>
    </location>
</feature>
<sequence>MGYPRLSIKKKAALVPCLLESLEGKPQSHQDGILMLIMPVLGKMDVPTEAEKKSQSTLWENPIVMKLLTSFALDILLLPYGVTTANLRPSQRQARLSASRNTPSTNPQPSCSYPPPGMSEYSLRRVTGENALSKEDLEKTKVGILNFLSSGILPEEDIILHLVVGSADPAPVVSRAACFVLSAVIRKVKFNTPAVVQPLYQLFMGTARDRTNNPNISSPPASQNSQSTSSSSQTSYSLPGPSSLPTPPVKAESQTMPADLRLKLCLLPYICRSQGPGIIFPDCLQIVFESLYSPDSNLKLKFIALEFVIVIICDSSISNLQTVGSILLSCLLKLIAVEGMEVKLLAYLAVGELGVRIPQLVNKDLALLLTFFEALDKETSEVKIAVRDCLLTLMEAFKGIGEGPHCSKLESHLAILIERASEPMARMLAVNYAATLFPADHAMSRFILLMATGDRQKEIALEAGRALYGFDLEKKTDHSEVKQFPTIPNFLKMNICLSLIAEARMQSNRQNHQPNNPSLPFPPLIMKEMLIYLRLCLLRQNKIPATRTMSYHPRHTVPKIREFLSDVLKVHDSELQSNSKVYGSLDRYLHLIQLYLRAQPEFIVLCCLLDIMGSLPDYFAPKFSSNLKWLESFVFSSSEEVRDVSSIIFGFVAAHGLDDGDFEQIITNLTRQLGKKNVDIQHGCILAISYCLERRIFLKKSRESKLDMSSGTLLTRSTYKKGVKGILPFLDNSDPLLVAAAFTAIGVIGRCAPLPLPNGETDESREEKSYTKGNHQIVTKLDLVNKLGAVMVDPVYLNKVS</sequence>
<dbReference type="PANTHER" id="PTHR23346:SF19">
    <property type="entry name" value="PROTEASOME ADAPTER AND SCAFFOLD PROTEIN ECM29"/>
    <property type="match status" value="1"/>
</dbReference>
<dbReference type="AlphaFoldDB" id="A0A8K0NY12"/>
<feature type="region of interest" description="Disordered" evidence="2">
    <location>
        <begin position="89"/>
        <end position="118"/>
    </location>
</feature>
<dbReference type="GO" id="GO:0005737">
    <property type="term" value="C:cytoplasm"/>
    <property type="evidence" value="ECO:0007669"/>
    <property type="project" value="TreeGrafter"/>
</dbReference>
<dbReference type="InterPro" id="IPR016024">
    <property type="entry name" value="ARM-type_fold"/>
</dbReference>
<protein>
    <submittedName>
        <fullName evidence="5">Uncharacterized protein</fullName>
    </submittedName>
</protein>
<dbReference type="Pfam" id="PF23702">
    <property type="entry name" value="ARM_ECM29"/>
    <property type="match status" value="1"/>
</dbReference>
<dbReference type="PANTHER" id="PTHR23346">
    <property type="entry name" value="TRANSLATIONAL ACTIVATOR GCN1-RELATED"/>
    <property type="match status" value="1"/>
</dbReference>
<dbReference type="Gene3D" id="1.25.10.10">
    <property type="entry name" value="Leucine-rich Repeat Variant"/>
    <property type="match status" value="1"/>
</dbReference>
<dbReference type="Pfam" id="PF13001">
    <property type="entry name" value="ECM29_N"/>
    <property type="match status" value="1"/>
</dbReference>
<name>A0A8K0NY12_LADFU</name>
<evidence type="ECO:0000256" key="2">
    <source>
        <dbReference type="SAM" id="MobiDB-lite"/>
    </source>
</evidence>
<feature type="region of interest" description="Disordered" evidence="2">
    <location>
        <begin position="210"/>
        <end position="252"/>
    </location>
</feature>
<feature type="compositionally biased region" description="Polar residues" evidence="2">
    <location>
        <begin position="89"/>
        <end position="111"/>
    </location>
</feature>
<dbReference type="GO" id="GO:0005634">
    <property type="term" value="C:nucleus"/>
    <property type="evidence" value="ECO:0007669"/>
    <property type="project" value="TreeGrafter"/>
</dbReference>
<evidence type="ECO:0000313" key="5">
    <source>
        <dbReference type="EMBL" id="KAG8228635.1"/>
    </source>
</evidence>
<evidence type="ECO:0000259" key="3">
    <source>
        <dbReference type="Pfam" id="PF13001"/>
    </source>
</evidence>
<reference evidence="5" key="2">
    <citation type="submission" date="2017-10" db="EMBL/GenBank/DDBJ databases">
        <title>Ladona fulva Genome sequencing and assembly.</title>
        <authorList>
            <person name="Murali S."/>
            <person name="Richards S."/>
            <person name="Bandaranaike D."/>
            <person name="Bellair M."/>
            <person name="Blankenburg K."/>
            <person name="Chao H."/>
            <person name="Dinh H."/>
            <person name="Doddapaneni H."/>
            <person name="Dugan-Rocha S."/>
            <person name="Elkadiri S."/>
            <person name="Gnanaolivu R."/>
            <person name="Hernandez B."/>
            <person name="Skinner E."/>
            <person name="Javaid M."/>
            <person name="Lee S."/>
            <person name="Li M."/>
            <person name="Ming W."/>
            <person name="Munidasa M."/>
            <person name="Muniz J."/>
            <person name="Nguyen L."/>
            <person name="Hughes D."/>
            <person name="Osuji N."/>
            <person name="Pu L.-L."/>
            <person name="Puazo M."/>
            <person name="Qu C."/>
            <person name="Quiroz J."/>
            <person name="Raj R."/>
            <person name="Weissenberger G."/>
            <person name="Xin Y."/>
            <person name="Zou X."/>
            <person name="Han Y."/>
            <person name="Worley K."/>
            <person name="Muzny D."/>
            <person name="Gibbs R."/>
        </authorList>
    </citation>
    <scope>NUCLEOTIDE SEQUENCE</scope>
    <source>
        <strain evidence="5">Sampled in the wild</strain>
    </source>
</reference>
<feature type="domain" description="ECM29 ARM-like repeats" evidence="4">
    <location>
        <begin position="549"/>
        <end position="748"/>
    </location>
</feature>
<gene>
    <name evidence="5" type="ORF">J437_LFUL008286</name>
</gene>
<dbReference type="EMBL" id="KZ308379">
    <property type="protein sequence ID" value="KAG8228635.1"/>
    <property type="molecule type" value="Genomic_DNA"/>
</dbReference>
<proteinExistence type="predicted"/>
<dbReference type="GO" id="GO:0036503">
    <property type="term" value="P:ERAD pathway"/>
    <property type="evidence" value="ECO:0007669"/>
    <property type="project" value="TreeGrafter"/>
</dbReference>
<dbReference type="Proteomes" id="UP000792457">
    <property type="component" value="Unassembled WGS sequence"/>
</dbReference>
<keyword evidence="1" id="KW-0677">Repeat</keyword>